<dbReference type="GO" id="GO:0016020">
    <property type="term" value="C:membrane"/>
    <property type="evidence" value="ECO:0007669"/>
    <property type="project" value="UniProtKB-SubCell"/>
</dbReference>
<feature type="transmembrane region" description="Helical" evidence="9">
    <location>
        <begin position="371"/>
        <end position="394"/>
    </location>
</feature>
<dbReference type="Pfam" id="PF03169">
    <property type="entry name" value="OPT"/>
    <property type="match status" value="1"/>
</dbReference>
<dbReference type="InterPro" id="IPR004648">
    <property type="entry name" value="Oligpept_transpt"/>
</dbReference>
<evidence type="ECO:0000256" key="1">
    <source>
        <dbReference type="ARBA" id="ARBA00004141"/>
    </source>
</evidence>
<comment type="subcellular location">
    <subcellularLocation>
        <location evidence="1">Membrane</location>
        <topology evidence="1">Multi-pass membrane protein</topology>
    </subcellularLocation>
</comment>
<evidence type="ECO:0000256" key="9">
    <source>
        <dbReference type="SAM" id="Phobius"/>
    </source>
</evidence>
<feature type="transmembrane region" description="Helical" evidence="9">
    <location>
        <begin position="292"/>
        <end position="313"/>
    </location>
</feature>
<dbReference type="NCBIfam" id="TIGR00727">
    <property type="entry name" value="ISP4_OPT"/>
    <property type="match status" value="1"/>
</dbReference>
<feature type="transmembrane region" description="Helical" evidence="9">
    <location>
        <begin position="225"/>
        <end position="250"/>
    </location>
</feature>
<protein>
    <recommendedName>
        <fullName evidence="12">OPT oligopeptide transporter</fullName>
    </recommendedName>
</protein>
<accession>A0A0P9FBB0</accession>
<name>A0A0P9FBB0_RHOGW</name>
<evidence type="ECO:0000313" key="10">
    <source>
        <dbReference type="EMBL" id="KPV72916.1"/>
    </source>
</evidence>
<feature type="transmembrane region" description="Helical" evidence="9">
    <location>
        <begin position="49"/>
        <end position="69"/>
    </location>
</feature>
<dbReference type="NCBIfam" id="TIGR00728">
    <property type="entry name" value="OPT_sfam"/>
    <property type="match status" value="1"/>
</dbReference>
<gene>
    <name evidence="10" type="ORF">RHOBADRAFT_39051</name>
</gene>
<dbReference type="GO" id="GO:0035673">
    <property type="term" value="F:oligopeptide transmembrane transporter activity"/>
    <property type="evidence" value="ECO:0007669"/>
    <property type="project" value="InterPro"/>
</dbReference>
<dbReference type="AlphaFoldDB" id="A0A0P9FBB0"/>
<keyword evidence="8 9" id="KW-0472">Membrane</keyword>
<proteinExistence type="inferred from homology"/>
<evidence type="ECO:0000313" key="11">
    <source>
        <dbReference type="Proteomes" id="UP000053890"/>
    </source>
</evidence>
<dbReference type="OMA" id="DWTQITW"/>
<evidence type="ECO:0000256" key="2">
    <source>
        <dbReference type="ARBA" id="ARBA00008807"/>
    </source>
</evidence>
<organism evidence="10 11">
    <name type="scientific">Rhodotorula graminis (strain WP1)</name>
    <dbReference type="NCBI Taxonomy" id="578459"/>
    <lineage>
        <taxon>Eukaryota</taxon>
        <taxon>Fungi</taxon>
        <taxon>Dikarya</taxon>
        <taxon>Basidiomycota</taxon>
        <taxon>Pucciniomycotina</taxon>
        <taxon>Microbotryomycetes</taxon>
        <taxon>Sporidiobolales</taxon>
        <taxon>Sporidiobolaceae</taxon>
        <taxon>Rhodotorula</taxon>
    </lineage>
</organism>
<evidence type="ECO:0000256" key="8">
    <source>
        <dbReference type="ARBA" id="ARBA00023136"/>
    </source>
</evidence>
<evidence type="ECO:0000256" key="5">
    <source>
        <dbReference type="ARBA" id="ARBA00022856"/>
    </source>
</evidence>
<evidence type="ECO:0000256" key="4">
    <source>
        <dbReference type="ARBA" id="ARBA00022692"/>
    </source>
</evidence>
<dbReference type="Proteomes" id="UP000053890">
    <property type="component" value="Unassembled WGS sequence"/>
</dbReference>
<feature type="transmembrane region" description="Helical" evidence="9">
    <location>
        <begin position="262"/>
        <end position="280"/>
    </location>
</feature>
<dbReference type="EMBL" id="KQ474085">
    <property type="protein sequence ID" value="KPV72916.1"/>
    <property type="molecule type" value="Genomic_DNA"/>
</dbReference>
<dbReference type="RefSeq" id="XP_018268965.1">
    <property type="nucleotide sequence ID" value="XM_018413587.1"/>
</dbReference>
<feature type="transmembrane region" description="Helical" evidence="9">
    <location>
        <begin position="427"/>
        <end position="447"/>
    </location>
</feature>
<dbReference type="GO" id="GO:0015031">
    <property type="term" value="P:protein transport"/>
    <property type="evidence" value="ECO:0007669"/>
    <property type="project" value="UniProtKB-KW"/>
</dbReference>
<dbReference type="PANTHER" id="PTHR22601">
    <property type="entry name" value="ISP4 LIKE PROTEIN"/>
    <property type="match status" value="1"/>
</dbReference>
<evidence type="ECO:0000256" key="6">
    <source>
        <dbReference type="ARBA" id="ARBA00022927"/>
    </source>
</evidence>
<keyword evidence="5" id="KW-0571">Peptide transport</keyword>
<evidence type="ECO:0008006" key="12">
    <source>
        <dbReference type="Google" id="ProtNLM"/>
    </source>
</evidence>
<dbReference type="InterPro" id="IPR004813">
    <property type="entry name" value="OPT"/>
</dbReference>
<keyword evidence="6" id="KW-0653">Protein transport</keyword>
<feature type="transmembrane region" description="Helical" evidence="9">
    <location>
        <begin position="453"/>
        <end position="475"/>
    </location>
</feature>
<keyword evidence="11" id="KW-1185">Reference proteome</keyword>
<sequence>MIAAAELGHDVPYTDVDEEGSFVEDDSPYPEVRASVSNYDDPDMPVLTFRSWVIGLTFCIVISAVNCFFNLRYPAPLVTPIITQVLSYPIGKAFARFLPFQTVSTPRWLRRLGLPDRIGVNPGPFNIKEHTILVIMANLSTAAAPGLNYSLAAEKGYGQYQPVGFDIMLILTTQMIGFGAGGLCRRFVVWPASLVWPQNLVFCTLLNTLHAESEDEERGPSRIRFFLYILAGAFVWYWFPGFIFVALSAFSWVCWIAPNNLVVNQLFGVSSGLGMGLITFDWSQISYIISPLVVPWWAEVNVFVGFVAIFWIATPAMYYSNVWNSAYLPISTTGVFDRFGASYDIDRVVDTAAMRLNETAYHEYSQLFLPIAYAGAYAVGFALATAVIVHTALYHGPDILERIKRSRTDKVDVHMRLMLVYPEVPDWWYLAFLVVSVALTIVTVACWPTEMPVWSVLVAIAMGLVYLLPSCYVFAMTSYQVAINLIVELVGGYIIPGLPLGNMLFKLYGTNVLNLGQLFVQDLKLGHYMKIPPRATFTVQIVSTFVTAFVQVGVKRWLMSAVPDLCAPDQSARLICPYTQTYFSNSIIWGLVGPARQFNHGDYYNGILYAMLIGAILPLLTWLASRRWRQSWVGHINAPVALAGLTLIPPATGINYSSWFFVGFIFQFIVRRRHFRWWSKYNFILSAGLDAGTILSALVIFFTLQLPKNGTISLNWWGNNVFTETADWAGLPLKTAPPEGFGPTTW</sequence>
<reference evidence="10 11" key="1">
    <citation type="journal article" date="2015" name="Front. Microbiol.">
        <title>Genome sequence of the plant growth promoting endophytic yeast Rhodotorula graminis WP1.</title>
        <authorList>
            <person name="Firrincieli A."/>
            <person name="Otillar R."/>
            <person name="Salamov A."/>
            <person name="Schmutz J."/>
            <person name="Khan Z."/>
            <person name="Redman R.S."/>
            <person name="Fleck N.D."/>
            <person name="Lindquist E."/>
            <person name="Grigoriev I.V."/>
            <person name="Doty S.L."/>
        </authorList>
    </citation>
    <scope>NUCLEOTIDE SEQUENCE [LARGE SCALE GENOMIC DNA]</scope>
    <source>
        <strain evidence="10 11">WP1</strain>
    </source>
</reference>
<evidence type="ECO:0000256" key="3">
    <source>
        <dbReference type="ARBA" id="ARBA00022448"/>
    </source>
</evidence>
<feature type="transmembrane region" description="Helical" evidence="9">
    <location>
        <begin position="606"/>
        <end position="625"/>
    </location>
</feature>
<evidence type="ECO:0000256" key="7">
    <source>
        <dbReference type="ARBA" id="ARBA00022989"/>
    </source>
</evidence>
<dbReference type="OrthoDB" id="9986677at2759"/>
<dbReference type="GeneID" id="28974036"/>
<comment type="similarity">
    <text evidence="2">Belongs to the oligopeptide OPT transporter family.</text>
</comment>
<feature type="transmembrane region" description="Helical" evidence="9">
    <location>
        <begin position="682"/>
        <end position="704"/>
    </location>
</feature>
<keyword evidence="4 9" id="KW-0812">Transmembrane</keyword>
<keyword evidence="7 9" id="KW-1133">Transmembrane helix</keyword>
<feature type="transmembrane region" description="Helical" evidence="9">
    <location>
        <begin position="482"/>
        <end position="505"/>
    </location>
</feature>
<keyword evidence="3" id="KW-0813">Transport</keyword>